<reference evidence="2" key="1">
    <citation type="submission" date="2023-06" db="EMBL/GenBank/DDBJ databases">
        <title>Genomic analysis of the entomopathogenic nematode Steinernema hermaphroditum.</title>
        <authorList>
            <person name="Schwarz E.M."/>
            <person name="Heppert J.K."/>
            <person name="Baniya A."/>
            <person name="Schwartz H.T."/>
            <person name="Tan C.-H."/>
            <person name="Antoshechkin I."/>
            <person name="Sternberg P.W."/>
            <person name="Goodrich-Blair H."/>
            <person name="Dillman A.R."/>
        </authorList>
    </citation>
    <scope>NUCLEOTIDE SEQUENCE</scope>
    <source>
        <strain evidence="2">PS9179</strain>
        <tissue evidence="2">Whole animal</tissue>
    </source>
</reference>
<comment type="caution">
    <text evidence="2">The sequence shown here is derived from an EMBL/GenBank/DDBJ whole genome shotgun (WGS) entry which is preliminary data.</text>
</comment>
<keyword evidence="1" id="KW-0732">Signal</keyword>
<feature type="chain" id="PRO_5041316083" evidence="1">
    <location>
        <begin position="20"/>
        <end position="98"/>
    </location>
</feature>
<gene>
    <name evidence="2" type="ORF">QR680_006121</name>
</gene>
<proteinExistence type="predicted"/>
<accession>A0AA39HUG3</accession>
<name>A0AA39HUG3_9BILA</name>
<evidence type="ECO:0000313" key="2">
    <source>
        <dbReference type="EMBL" id="KAK0412267.1"/>
    </source>
</evidence>
<dbReference type="Proteomes" id="UP001175271">
    <property type="component" value="Unassembled WGS sequence"/>
</dbReference>
<protein>
    <submittedName>
        <fullName evidence="2">Uncharacterized protein</fullName>
    </submittedName>
</protein>
<sequence length="98" mass="10184">MKSFTSLLIFSALLALANPNEWGSCQPTCPSGQICVAYPCQAKPCLGYCTPDKGTGTTTRSPGPVPFKCDPPCRGGQTCIGTNCQTSPCFGVCAPFGK</sequence>
<evidence type="ECO:0000256" key="1">
    <source>
        <dbReference type="SAM" id="SignalP"/>
    </source>
</evidence>
<feature type="signal peptide" evidence="1">
    <location>
        <begin position="1"/>
        <end position="19"/>
    </location>
</feature>
<evidence type="ECO:0000313" key="3">
    <source>
        <dbReference type="Proteomes" id="UP001175271"/>
    </source>
</evidence>
<organism evidence="2 3">
    <name type="scientific">Steinernema hermaphroditum</name>
    <dbReference type="NCBI Taxonomy" id="289476"/>
    <lineage>
        <taxon>Eukaryota</taxon>
        <taxon>Metazoa</taxon>
        <taxon>Ecdysozoa</taxon>
        <taxon>Nematoda</taxon>
        <taxon>Chromadorea</taxon>
        <taxon>Rhabditida</taxon>
        <taxon>Tylenchina</taxon>
        <taxon>Panagrolaimomorpha</taxon>
        <taxon>Strongyloidoidea</taxon>
        <taxon>Steinernematidae</taxon>
        <taxon>Steinernema</taxon>
    </lineage>
</organism>
<keyword evidence="3" id="KW-1185">Reference proteome</keyword>
<dbReference type="AlphaFoldDB" id="A0AA39HUG3"/>
<dbReference type="EMBL" id="JAUCMV010000003">
    <property type="protein sequence ID" value="KAK0412267.1"/>
    <property type="molecule type" value="Genomic_DNA"/>
</dbReference>